<evidence type="ECO:0000256" key="2">
    <source>
        <dbReference type="ARBA" id="ARBA00022448"/>
    </source>
</evidence>
<dbReference type="EMBL" id="JACCHJ010000001">
    <property type="protein sequence ID" value="NYK10613.1"/>
    <property type="molecule type" value="Genomic_DNA"/>
</dbReference>
<feature type="transmembrane region" description="Helical" evidence="7">
    <location>
        <begin position="108"/>
        <end position="129"/>
    </location>
</feature>
<feature type="transmembrane region" description="Helical" evidence="7">
    <location>
        <begin position="141"/>
        <end position="164"/>
    </location>
</feature>
<keyword evidence="2 7" id="KW-0813">Transport</keyword>
<dbReference type="InterPro" id="IPR035906">
    <property type="entry name" value="MetI-like_sf"/>
</dbReference>
<feature type="transmembrane region" description="Helical" evidence="7">
    <location>
        <begin position="213"/>
        <end position="233"/>
    </location>
</feature>
<dbReference type="PANTHER" id="PTHR43744:SF12">
    <property type="entry name" value="ABC TRANSPORTER PERMEASE PROTEIN MG189-RELATED"/>
    <property type="match status" value="1"/>
</dbReference>
<dbReference type="InterPro" id="IPR000515">
    <property type="entry name" value="MetI-like"/>
</dbReference>
<feature type="domain" description="ABC transmembrane type-1" evidence="8">
    <location>
        <begin position="73"/>
        <end position="264"/>
    </location>
</feature>
<accession>A0A853DSI3</accession>
<dbReference type="CDD" id="cd06261">
    <property type="entry name" value="TM_PBP2"/>
    <property type="match status" value="1"/>
</dbReference>
<dbReference type="GO" id="GO:0055085">
    <property type="term" value="P:transmembrane transport"/>
    <property type="evidence" value="ECO:0007669"/>
    <property type="project" value="InterPro"/>
</dbReference>
<evidence type="ECO:0000259" key="8">
    <source>
        <dbReference type="PROSITE" id="PS50928"/>
    </source>
</evidence>
<evidence type="ECO:0000313" key="9">
    <source>
        <dbReference type="EMBL" id="NYK10613.1"/>
    </source>
</evidence>
<dbReference type="GO" id="GO:0005886">
    <property type="term" value="C:plasma membrane"/>
    <property type="evidence" value="ECO:0007669"/>
    <property type="project" value="UniProtKB-SubCell"/>
</dbReference>
<keyword evidence="6 7" id="KW-0472">Membrane</keyword>
<dbReference type="PANTHER" id="PTHR43744">
    <property type="entry name" value="ABC TRANSPORTER PERMEASE PROTEIN MG189-RELATED-RELATED"/>
    <property type="match status" value="1"/>
</dbReference>
<feature type="transmembrane region" description="Helical" evidence="7">
    <location>
        <begin position="245"/>
        <end position="268"/>
    </location>
</feature>
<evidence type="ECO:0000313" key="10">
    <source>
        <dbReference type="Proteomes" id="UP000521075"/>
    </source>
</evidence>
<dbReference type="PROSITE" id="PS50928">
    <property type="entry name" value="ABC_TM1"/>
    <property type="match status" value="1"/>
</dbReference>
<proteinExistence type="inferred from homology"/>
<comment type="similarity">
    <text evidence="7">Belongs to the binding-protein-dependent transport system permease family.</text>
</comment>
<sequence>MVVLARFGRGVRVAAMWTLLVVLAVVVLYPLLWMVTNALKTNAELFTNPFALPASPIWQNFATAWRQGVGDFVFTSVSLTVLATLITELISAWAAYGLTRVSIPLNRTFTVLVLAGLMLAPTVALIPLVKMFQGMGLYDSFLGLLILYTAFRIPFTVFLMRAYMLDLPREVDEAASIDGASRAATFWRIILPMSMPIVITTIVLNVLQNWNEYLFAMVFTSGTGVQTLPVGLADLMSKNGTQYPVVFAGMVMAALPMVILFFVCQRYFVRGLAGGVGK</sequence>
<feature type="transmembrane region" description="Helical" evidence="7">
    <location>
        <begin position="72"/>
        <end position="96"/>
    </location>
</feature>
<reference evidence="9 10" key="1">
    <citation type="submission" date="2020-07" db="EMBL/GenBank/DDBJ databases">
        <title>Sequencing the genomes of 1000 actinobacteria strains.</title>
        <authorList>
            <person name="Klenk H.-P."/>
        </authorList>
    </citation>
    <scope>NUCLEOTIDE SEQUENCE [LARGE SCALE GENOMIC DNA]</scope>
    <source>
        <strain evidence="9 10">DSM 15166</strain>
    </source>
</reference>
<comment type="subcellular location">
    <subcellularLocation>
        <location evidence="1 7">Cell membrane</location>
        <topology evidence="1 7">Multi-pass membrane protein</topology>
    </subcellularLocation>
</comment>
<dbReference type="SUPFAM" id="SSF161098">
    <property type="entry name" value="MetI-like"/>
    <property type="match status" value="1"/>
</dbReference>
<organism evidence="9 10">
    <name type="scientific">Leifsonia naganoensis</name>
    <dbReference type="NCBI Taxonomy" id="150025"/>
    <lineage>
        <taxon>Bacteria</taxon>
        <taxon>Bacillati</taxon>
        <taxon>Actinomycetota</taxon>
        <taxon>Actinomycetes</taxon>
        <taxon>Micrococcales</taxon>
        <taxon>Microbacteriaceae</taxon>
        <taxon>Leifsonia</taxon>
    </lineage>
</organism>
<comment type="caution">
    <text evidence="9">The sequence shown here is derived from an EMBL/GenBank/DDBJ whole genome shotgun (WGS) entry which is preliminary data.</text>
</comment>
<evidence type="ECO:0000256" key="1">
    <source>
        <dbReference type="ARBA" id="ARBA00004651"/>
    </source>
</evidence>
<evidence type="ECO:0000256" key="5">
    <source>
        <dbReference type="ARBA" id="ARBA00022989"/>
    </source>
</evidence>
<keyword evidence="3" id="KW-1003">Cell membrane</keyword>
<evidence type="ECO:0000256" key="3">
    <source>
        <dbReference type="ARBA" id="ARBA00022475"/>
    </source>
</evidence>
<evidence type="ECO:0000256" key="6">
    <source>
        <dbReference type="ARBA" id="ARBA00023136"/>
    </source>
</evidence>
<protein>
    <submittedName>
        <fullName evidence="9">Raffinose/stachyose/melibiose transport system permease protein</fullName>
    </submittedName>
</protein>
<dbReference type="Pfam" id="PF00528">
    <property type="entry name" value="BPD_transp_1"/>
    <property type="match status" value="1"/>
</dbReference>
<gene>
    <name evidence="9" type="ORF">HNR14_002494</name>
</gene>
<dbReference type="Proteomes" id="UP000521075">
    <property type="component" value="Unassembled WGS sequence"/>
</dbReference>
<feature type="transmembrane region" description="Helical" evidence="7">
    <location>
        <begin position="185"/>
        <end position="207"/>
    </location>
</feature>
<dbReference type="AlphaFoldDB" id="A0A853DSI3"/>
<feature type="transmembrane region" description="Helical" evidence="7">
    <location>
        <begin position="12"/>
        <end position="32"/>
    </location>
</feature>
<evidence type="ECO:0000256" key="7">
    <source>
        <dbReference type="RuleBase" id="RU363032"/>
    </source>
</evidence>
<keyword evidence="10" id="KW-1185">Reference proteome</keyword>
<dbReference type="RefSeq" id="WP_179701320.1">
    <property type="nucleotide sequence ID" value="NZ_BAAAHA010000005.1"/>
</dbReference>
<keyword evidence="5 7" id="KW-1133">Transmembrane helix</keyword>
<name>A0A853DSI3_9MICO</name>
<keyword evidence="4 7" id="KW-0812">Transmembrane</keyword>
<evidence type="ECO:0000256" key="4">
    <source>
        <dbReference type="ARBA" id="ARBA00022692"/>
    </source>
</evidence>
<dbReference type="Gene3D" id="1.10.3720.10">
    <property type="entry name" value="MetI-like"/>
    <property type="match status" value="1"/>
</dbReference>